<gene>
    <name evidence="2" type="ORF">MNBD_GAMMA11-1469</name>
</gene>
<evidence type="ECO:0000256" key="1">
    <source>
        <dbReference type="SAM" id="Phobius"/>
    </source>
</evidence>
<keyword evidence="2" id="KW-0830">Ubiquinone</keyword>
<dbReference type="GO" id="GO:0008137">
    <property type="term" value="F:NADH dehydrogenase (ubiquinone) activity"/>
    <property type="evidence" value="ECO:0007669"/>
    <property type="project" value="InterPro"/>
</dbReference>
<dbReference type="PANTHER" id="PTHR33269:SF17">
    <property type="entry name" value="NADH-UBIQUINONE OXIDOREDUCTASE CHAIN 6"/>
    <property type="match status" value="1"/>
</dbReference>
<dbReference type="Gene3D" id="1.20.120.1200">
    <property type="entry name" value="NADH-ubiquinone/plastoquinone oxidoreductase chain 6, subunit NuoJ"/>
    <property type="match status" value="1"/>
</dbReference>
<dbReference type="Pfam" id="PF00499">
    <property type="entry name" value="Oxidored_q3"/>
    <property type="match status" value="1"/>
</dbReference>
<dbReference type="InterPro" id="IPR042106">
    <property type="entry name" value="Nuo/plastoQ_OxRdtase_6_NuoJ"/>
</dbReference>
<keyword evidence="1" id="KW-0812">Transmembrane</keyword>
<dbReference type="EMBL" id="UOFG01000208">
    <property type="protein sequence ID" value="VAW63654.1"/>
    <property type="molecule type" value="Genomic_DNA"/>
</dbReference>
<dbReference type="GO" id="GO:0016491">
    <property type="term" value="F:oxidoreductase activity"/>
    <property type="evidence" value="ECO:0007669"/>
    <property type="project" value="UniProtKB-KW"/>
</dbReference>
<feature type="transmembrane region" description="Helical" evidence="1">
    <location>
        <begin position="6"/>
        <end position="25"/>
    </location>
</feature>
<proteinExistence type="predicted"/>
<keyword evidence="1" id="KW-0472">Membrane</keyword>
<name>A0A3B0Y519_9ZZZZ</name>
<feature type="transmembrane region" description="Helical" evidence="1">
    <location>
        <begin position="144"/>
        <end position="167"/>
    </location>
</feature>
<feature type="transmembrane region" description="Helical" evidence="1">
    <location>
        <begin position="91"/>
        <end position="110"/>
    </location>
</feature>
<dbReference type="EC" id="1.6.5.3" evidence="2"/>
<keyword evidence="2" id="KW-0560">Oxidoreductase</keyword>
<accession>A0A3B0Y519</accession>
<dbReference type="InterPro" id="IPR001457">
    <property type="entry name" value="NADH_UbQ/plastoQ_OxRdtase_su6"/>
</dbReference>
<dbReference type="AlphaFoldDB" id="A0A3B0Y519"/>
<evidence type="ECO:0000313" key="2">
    <source>
        <dbReference type="EMBL" id="VAW63654.1"/>
    </source>
</evidence>
<organism evidence="2">
    <name type="scientific">hydrothermal vent metagenome</name>
    <dbReference type="NCBI Taxonomy" id="652676"/>
    <lineage>
        <taxon>unclassified sequences</taxon>
        <taxon>metagenomes</taxon>
        <taxon>ecological metagenomes</taxon>
    </lineage>
</organism>
<feature type="transmembrane region" description="Helical" evidence="1">
    <location>
        <begin position="55"/>
        <end position="79"/>
    </location>
</feature>
<reference evidence="2" key="1">
    <citation type="submission" date="2018-06" db="EMBL/GenBank/DDBJ databases">
        <authorList>
            <person name="Zhirakovskaya E."/>
        </authorList>
    </citation>
    <scope>NUCLEOTIDE SEQUENCE</scope>
</reference>
<dbReference type="PANTHER" id="PTHR33269">
    <property type="entry name" value="NADH-UBIQUINONE OXIDOREDUCTASE CHAIN 6"/>
    <property type="match status" value="1"/>
</dbReference>
<keyword evidence="1" id="KW-1133">Transmembrane helix</keyword>
<protein>
    <submittedName>
        <fullName evidence="2">NADH-ubiquinone oxidoreductase chain J</fullName>
        <ecNumber evidence="2">1.6.5.3</ecNumber>
    </submittedName>
</protein>
<dbReference type="NCBIfam" id="NF005164">
    <property type="entry name" value="PRK06638.1-4"/>
    <property type="match status" value="1"/>
</dbReference>
<sequence length="206" mass="23080">MTFFEIIFYAFSTLMVVAALGVVSAKNPVHSALFLVLTFFATSAIWLLLEAEFLAITLVLVYVGAVMVLFLFVVMMLDINITRMREGVMHYAPFGIAIAILLIVQMILVVGPEHFGLQAFAAPVQHGADYSNTKALGRVLYTDYVYAFELASVILLVAIVAAISLTLRRRPNTRYQTPGKQMQVLKEDRLRIVKMKSETMHSEDRQ</sequence>
<feature type="transmembrane region" description="Helical" evidence="1">
    <location>
        <begin position="32"/>
        <end position="49"/>
    </location>
</feature>